<dbReference type="GO" id="GO:0005774">
    <property type="term" value="C:vacuolar membrane"/>
    <property type="evidence" value="ECO:0007669"/>
    <property type="project" value="TreeGrafter"/>
</dbReference>
<evidence type="ECO:0000256" key="1">
    <source>
        <dbReference type="ARBA" id="ARBA00004127"/>
    </source>
</evidence>
<name>A0AAN6GFU6_9BASI</name>
<feature type="transmembrane region" description="Helical" evidence="8">
    <location>
        <begin position="102"/>
        <end position="122"/>
    </location>
</feature>
<organism evidence="9 10">
    <name type="scientific">Tilletia horrida</name>
    <dbReference type="NCBI Taxonomy" id="155126"/>
    <lineage>
        <taxon>Eukaryota</taxon>
        <taxon>Fungi</taxon>
        <taxon>Dikarya</taxon>
        <taxon>Basidiomycota</taxon>
        <taxon>Ustilaginomycotina</taxon>
        <taxon>Exobasidiomycetes</taxon>
        <taxon>Tilletiales</taxon>
        <taxon>Tilletiaceae</taxon>
        <taxon>Tilletia</taxon>
    </lineage>
</organism>
<keyword evidence="3 8" id="KW-0812">Transmembrane</keyword>
<feature type="compositionally biased region" description="Basic and acidic residues" evidence="7">
    <location>
        <begin position="288"/>
        <end position="300"/>
    </location>
</feature>
<feature type="transmembrane region" description="Helical" evidence="8">
    <location>
        <begin position="16"/>
        <end position="39"/>
    </location>
</feature>
<comment type="subcellular location">
    <subcellularLocation>
        <location evidence="1">Endomembrane system</location>
        <topology evidence="1">Multi-pass membrane protein</topology>
    </subcellularLocation>
</comment>
<evidence type="ECO:0000256" key="8">
    <source>
        <dbReference type="SAM" id="Phobius"/>
    </source>
</evidence>
<dbReference type="GO" id="GO:0015184">
    <property type="term" value="F:L-cystine transmembrane transporter activity"/>
    <property type="evidence" value="ECO:0007669"/>
    <property type="project" value="TreeGrafter"/>
</dbReference>
<evidence type="ECO:0000256" key="6">
    <source>
        <dbReference type="ARBA" id="ARBA00023136"/>
    </source>
</evidence>
<evidence type="ECO:0000256" key="3">
    <source>
        <dbReference type="ARBA" id="ARBA00022692"/>
    </source>
</evidence>
<dbReference type="EMBL" id="JAPDMQ010000091">
    <property type="protein sequence ID" value="KAK0535653.1"/>
    <property type="molecule type" value="Genomic_DNA"/>
</dbReference>
<keyword evidence="10" id="KW-1185">Reference proteome</keyword>
<evidence type="ECO:0000313" key="10">
    <source>
        <dbReference type="Proteomes" id="UP001176521"/>
    </source>
</evidence>
<keyword evidence="5 8" id="KW-1133">Transmembrane helix</keyword>
<evidence type="ECO:0000256" key="2">
    <source>
        <dbReference type="ARBA" id="ARBA00022448"/>
    </source>
</evidence>
<evidence type="ECO:0000256" key="4">
    <source>
        <dbReference type="ARBA" id="ARBA00022737"/>
    </source>
</evidence>
<keyword evidence="2" id="KW-0813">Transport</keyword>
<dbReference type="Pfam" id="PF04193">
    <property type="entry name" value="PQ-loop"/>
    <property type="match status" value="2"/>
</dbReference>
<protein>
    <recommendedName>
        <fullName evidence="11">Cystinosin</fullName>
    </recommendedName>
</protein>
<feature type="transmembrane region" description="Helical" evidence="8">
    <location>
        <begin position="59"/>
        <end position="82"/>
    </location>
</feature>
<dbReference type="SMART" id="SM00679">
    <property type="entry name" value="CTNS"/>
    <property type="match status" value="2"/>
</dbReference>
<gene>
    <name evidence="9" type="ORF">OC842_002237</name>
</gene>
<evidence type="ECO:0000256" key="5">
    <source>
        <dbReference type="ARBA" id="ARBA00022989"/>
    </source>
</evidence>
<dbReference type="PANTHER" id="PTHR13131">
    <property type="entry name" value="CYSTINOSIN"/>
    <property type="match status" value="1"/>
</dbReference>
<feature type="compositionally biased region" description="Acidic residues" evidence="7">
    <location>
        <begin position="277"/>
        <end position="287"/>
    </location>
</feature>
<keyword evidence="4" id="KW-0677">Repeat</keyword>
<dbReference type="GO" id="GO:0012505">
    <property type="term" value="C:endomembrane system"/>
    <property type="evidence" value="ECO:0007669"/>
    <property type="project" value="UniProtKB-SubCell"/>
</dbReference>
<dbReference type="InterPro" id="IPR006603">
    <property type="entry name" value="PQ-loop_rpt"/>
</dbReference>
<dbReference type="Proteomes" id="UP001176521">
    <property type="component" value="Unassembled WGS sequence"/>
</dbReference>
<feature type="transmembrane region" description="Helical" evidence="8">
    <location>
        <begin position="134"/>
        <end position="156"/>
    </location>
</feature>
<dbReference type="NCBIfam" id="TIGR00951">
    <property type="entry name" value="2A43"/>
    <property type="match status" value="1"/>
</dbReference>
<dbReference type="AlphaFoldDB" id="A0AAN6GFU6"/>
<dbReference type="InterPro" id="IPR005282">
    <property type="entry name" value="LC_transporter"/>
</dbReference>
<keyword evidence="6 8" id="KW-0472">Membrane</keyword>
<dbReference type="PANTHER" id="PTHR13131:SF5">
    <property type="entry name" value="CYSTINOSIN"/>
    <property type="match status" value="1"/>
</dbReference>
<accession>A0AAN6GFU6</accession>
<reference evidence="9" key="1">
    <citation type="journal article" date="2023" name="PhytoFront">
        <title>Draft Genome Resources of Seven Strains of Tilletia horrida, Causal Agent of Kernel Smut of Rice.</title>
        <authorList>
            <person name="Khanal S."/>
            <person name="Antony Babu S."/>
            <person name="Zhou X.G."/>
        </authorList>
    </citation>
    <scope>NUCLEOTIDE SEQUENCE</scope>
    <source>
        <strain evidence="9">TX3</strain>
    </source>
</reference>
<sequence length="309" mass="34234">MPPPPLVPLREDGSSATFLLAASRACGWIYTVAWSASFYPQTLLNAKRKSVAGLSIDFAFLNTFGFLCYAIFNLAFFASPTVRRQYRDRHDGRDNVVQINDVAFAVHALVLTSVTAFQTVLYRRAPGQTSSKAIRLLLAVFSLIVLVTGLICIITGGDKVGTGKHAPLEWIDFVQILSTIKLIITFIKYLPQMMLNYRRKSTLGWSIENIWLDFTGGIFSLIQLFIDSAESGDWSSAIGDFSKLGLGLISIGFDLIFFLQHYAFYGPVPPLVQEDSPAAEEQEDEDSDTPRRTGSEERTRLLAGDGNDN</sequence>
<dbReference type="GO" id="GO:0000324">
    <property type="term" value="C:fungal-type vacuole"/>
    <property type="evidence" value="ECO:0007669"/>
    <property type="project" value="TreeGrafter"/>
</dbReference>
<evidence type="ECO:0000256" key="7">
    <source>
        <dbReference type="SAM" id="MobiDB-lite"/>
    </source>
</evidence>
<dbReference type="Gene3D" id="1.20.1280.290">
    <property type="match status" value="2"/>
</dbReference>
<feature type="transmembrane region" description="Helical" evidence="8">
    <location>
        <begin position="168"/>
        <end position="190"/>
    </location>
</feature>
<evidence type="ECO:0000313" key="9">
    <source>
        <dbReference type="EMBL" id="KAK0535653.1"/>
    </source>
</evidence>
<proteinExistence type="predicted"/>
<comment type="caution">
    <text evidence="9">The sequence shown here is derived from an EMBL/GenBank/DDBJ whole genome shotgun (WGS) entry which is preliminary data.</text>
</comment>
<feature type="region of interest" description="Disordered" evidence="7">
    <location>
        <begin position="273"/>
        <end position="309"/>
    </location>
</feature>
<evidence type="ECO:0008006" key="11">
    <source>
        <dbReference type="Google" id="ProtNLM"/>
    </source>
</evidence>